<feature type="region of interest" description="Disordered" evidence="1">
    <location>
        <begin position="1"/>
        <end position="22"/>
    </location>
</feature>
<dbReference type="InterPro" id="IPR013087">
    <property type="entry name" value="Znf_C2H2_type"/>
</dbReference>
<accession>A0A1X0RJJ7</accession>
<feature type="compositionally biased region" description="Basic and acidic residues" evidence="1">
    <location>
        <begin position="1"/>
        <end position="10"/>
    </location>
</feature>
<evidence type="ECO:0000313" key="3">
    <source>
        <dbReference type="EMBL" id="ORE12209.1"/>
    </source>
</evidence>
<dbReference type="VEuPathDB" id="FungiDB:BCV72DRAFT_339884"/>
<evidence type="ECO:0000256" key="1">
    <source>
        <dbReference type="SAM" id="MobiDB-lite"/>
    </source>
</evidence>
<dbReference type="PROSITE" id="PS00028">
    <property type="entry name" value="ZINC_FINGER_C2H2_1"/>
    <property type="match status" value="1"/>
</dbReference>
<proteinExistence type="predicted"/>
<evidence type="ECO:0000313" key="4">
    <source>
        <dbReference type="Proteomes" id="UP000242381"/>
    </source>
</evidence>
<evidence type="ECO:0000259" key="2">
    <source>
        <dbReference type="PROSITE" id="PS00028"/>
    </source>
</evidence>
<dbReference type="Proteomes" id="UP000242381">
    <property type="component" value="Unassembled WGS sequence"/>
</dbReference>
<protein>
    <recommendedName>
        <fullName evidence="2">C2H2-type domain-containing protein</fullName>
    </recommendedName>
</protein>
<name>A0A1X0RJJ7_RHIZD</name>
<reference evidence="3 4" key="1">
    <citation type="journal article" date="2016" name="Proc. Natl. Acad. Sci. U.S.A.">
        <title>Lipid metabolic changes in an early divergent fungus govern the establishment of a mutualistic symbiosis with endobacteria.</title>
        <authorList>
            <person name="Lastovetsky O.A."/>
            <person name="Gaspar M.L."/>
            <person name="Mondo S.J."/>
            <person name="LaButti K.M."/>
            <person name="Sandor L."/>
            <person name="Grigoriev I.V."/>
            <person name="Henry S.A."/>
            <person name="Pawlowska T.E."/>
        </authorList>
    </citation>
    <scope>NUCLEOTIDE SEQUENCE [LARGE SCALE GENOMIC DNA]</scope>
    <source>
        <strain evidence="3 4">ATCC 11559</strain>
    </source>
</reference>
<organism evidence="3 4">
    <name type="scientific">Rhizopus microsporus</name>
    <dbReference type="NCBI Taxonomy" id="58291"/>
    <lineage>
        <taxon>Eukaryota</taxon>
        <taxon>Fungi</taxon>
        <taxon>Fungi incertae sedis</taxon>
        <taxon>Mucoromycota</taxon>
        <taxon>Mucoromycotina</taxon>
        <taxon>Mucoromycetes</taxon>
        <taxon>Mucorales</taxon>
        <taxon>Mucorineae</taxon>
        <taxon>Rhizopodaceae</taxon>
        <taxon>Rhizopus</taxon>
    </lineage>
</organism>
<feature type="domain" description="C2H2-type" evidence="2">
    <location>
        <begin position="32"/>
        <end position="53"/>
    </location>
</feature>
<sequence length="250" mass="28501">MPDDSLHENEIDSANEGIEDVPSNSNLTLGECPFCDKTYTCFNKARLHIYQQHQKEAEVRNKIVVKYAYASCIDTFDTKPKLVRHINKTHLIQLPSMPRSATGNHWELGGNNISKKFHAYRQQCLDKSKTSSFIIDGNFNELFFMSGALVLQKRYNYQSFPVDIFPPDLLRAINKAEYNTIIQKYTDDQIDEEKAKIGLLNCARIAKTKERAVINAVVALISNLYDCDAKTLSEAHLAAINKIMQTYMVK</sequence>
<dbReference type="EMBL" id="KV921790">
    <property type="protein sequence ID" value="ORE12209.1"/>
    <property type="molecule type" value="Genomic_DNA"/>
</dbReference>
<gene>
    <name evidence="3" type="ORF">BCV71DRAFT_240336</name>
</gene>
<dbReference type="AlphaFoldDB" id="A0A1X0RJJ7"/>